<gene>
    <name evidence="9" type="ORF">BMR96_08315</name>
</gene>
<dbReference type="GO" id="GO:0071949">
    <property type="term" value="F:FAD binding"/>
    <property type="evidence" value="ECO:0007669"/>
    <property type="project" value="TreeGrafter"/>
</dbReference>
<reference evidence="9 10" key="1">
    <citation type="journal article" date="2017" name="Front. Microbiol.">
        <title>Genomic Characterization of Dairy Associated Leuconostoc Species and Diversity of Leuconostocs in Undefined Mixed Mesophilic Starter Cultures.</title>
        <authorList>
            <person name="Frantzen C.A."/>
            <person name="Kot W."/>
            <person name="Pedersen T.B."/>
            <person name="Ardo Y.M."/>
            <person name="Broadbent J.R."/>
            <person name="Neve H."/>
            <person name="Hansen L.H."/>
            <person name="Dal Bello F."/>
            <person name="Ostlie H.M."/>
            <person name="Kleppen H.P."/>
            <person name="Vogensen F.K."/>
            <person name="Holo H."/>
        </authorList>
    </citation>
    <scope>NUCLEOTIDE SEQUENCE [LARGE SCALE GENOMIC DNA]</scope>
    <source>
        <strain evidence="9 10">LMGCF08</strain>
    </source>
</reference>
<dbReference type="InterPro" id="IPR029041">
    <property type="entry name" value="FAD-linked_oxidoreductase-like"/>
</dbReference>
<evidence type="ECO:0000256" key="4">
    <source>
        <dbReference type="ARBA" id="ARBA00022630"/>
    </source>
</evidence>
<evidence type="ECO:0000256" key="5">
    <source>
        <dbReference type="ARBA" id="ARBA00022827"/>
    </source>
</evidence>
<dbReference type="InterPro" id="IPR003171">
    <property type="entry name" value="Mehydrof_redctse-like"/>
</dbReference>
<dbReference type="GO" id="GO:0106312">
    <property type="term" value="F:methylenetetrahydrofolate reductase (NADH) activity"/>
    <property type="evidence" value="ECO:0007669"/>
    <property type="project" value="UniProtKB-EC"/>
</dbReference>
<dbReference type="CDD" id="cd00537">
    <property type="entry name" value="MTHFR"/>
    <property type="match status" value="1"/>
</dbReference>
<name>A0A1X0VBW2_LEUPS</name>
<protein>
    <recommendedName>
        <fullName evidence="8">Methylenetetrahydrofolate reductase</fullName>
    </recommendedName>
</protein>
<accession>A0A1X0VBW2</accession>
<dbReference type="RefSeq" id="WP_004911358.1">
    <property type="nucleotide sequence ID" value="NZ_MPLS01000036.1"/>
</dbReference>
<dbReference type="GO" id="GO:0005829">
    <property type="term" value="C:cytosol"/>
    <property type="evidence" value="ECO:0007669"/>
    <property type="project" value="TreeGrafter"/>
</dbReference>
<keyword evidence="5 8" id="KW-0274">FAD</keyword>
<sequence>MTKINQIYKTKPVPVLSFEVYPPHQEESVKSLFQTLEELNPRQAGVDFISVTYGAGGSANHELTQHIASYIQNHFGVTALHHLTGINQTPATLHHHLSEMKAAGIENILAVRGDLPSSDYDNSCYPFAKDLITDIKKENSFSIGAAVYPEGHVDNPITGISVGGVREKISAGSQFLISQLFFDNNAFYKMQEELKNNYIQIPVSAGILPIISQKQVEKLTYMIGSSLPAKLAKIVHKYQDNPEALRQAGMAYAMEQIYDLLDHGVDGIHLYAMNQADILTTMLPKINDYIQCKNKRYAV</sequence>
<dbReference type="AlphaFoldDB" id="A0A1X0VBW2"/>
<comment type="caution">
    <text evidence="9">The sequence shown here is derived from an EMBL/GenBank/DDBJ whole genome shotgun (WGS) entry which is preliminary data.</text>
</comment>
<keyword evidence="4 8" id="KW-0285">Flavoprotein</keyword>
<dbReference type="PANTHER" id="PTHR45754">
    <property type="entry name" value="METHYLENETETRAHYDROFOLATE REDUCTASE"/>
    <property type="match status" value="1"/>
</dbReference>
<evidence type="ECO:0000256" key="6">
    <source>
        <dbReference type="ARBA" id="ARBA00023002"/>
    </source>
</evidence>
<dbReference type="eggNOG" id="COG0685">
    <property type="taxonomic scope" value="Bacteria"/>
</dbReference>
<dbReference type="EMBL" id="MPLS01000036">
    <property type="protein sequence ID" value="ORI97232.1"/>
    <property type="molecule type" value="Genomic_DNA"/>
</dbReference>
<dbReference type="UniPathway" id="UPA00193"/>
<organism evidence="9 10">
    <name type="scientific">Leuconostoc pseudomesenteroides</name>
    <dbReference type="NCBI Taxonomy" id="33968"/>
    <lineage>
        <taxon>Bacteria</taxon>
        <taxon>Bacillati</taxon>
        <taxon>Bacillota</taxon>
        <taxon>Bacilli</taxon>
        <taxon>Lactobacillales</taxon>
        <taxon>Lactobacillaceae</taxon>
        <taxon>Leuconostoc</taxon>
    </lineage>
</organism>
<dbReference type="Gene3D" id="3.20.20.220">
    <property type="match status" value="1"/>
</dbReference>
<comment type="pathway">
    <text evidence="2 8">One-carbon metabolism; tetrahydrofolate interconversion.</text>
</comment>
<dbReference type="PANTHER" id="PTHR45754:SF3">
    <property type="entry name" value="METHYLENETETRAHYDROFOLATE REDUCTASE (NADPH)"/>
    <property type="match status" value="1"/>
</dbReference>
<dbReference type="Proteomes" id="UP000192288">
    <property type="component" value="Unassembled WGS sequence"/>
</dbReference>
<dbReference type="SUPFAM" id="SSF51730">
    <property type="entry name" value="FAD-linked oxidoreductase"/>
    <property type="match status" value="1"/>
</dbReference>
<comment type="cofactor">
    <cofactor evidence="1 8">
        <name>FAD</name>
        <dbReference type="ChEBI" id="CHEBI:57692"/>
    </cofactor>
</comment>
<evidence type="ECO:0000256" key="3">
    <source>
        <dbReference type="ARBA" id="ARBA00006743"/>
    </source>
</evidence>
<dbReference type="STRING" id="33968.BMS77_09525"/>
<dbReference type="Pfam" id="PF02219">
    <property type="entry name" value="MTHFR"/>
    <property type="match status" value="1"/>
</dbReference>
<evidence type="ECO:0000313" key="10">
    <source>
        <dbReference type="Proteomes" id="UP000192288"/>
    </source>
</evidence>
<evidence type="ECO:0000256" key="1">
    <source>
        <dbReference type="ARBA" id="ARBA00001974"/>
    </source>
</evidence>
<dbReference type="GO" id="GO:0009086">
    <property type="term" value="P:methionine biosynthetic process"/>
    <property type="evidence" value="ECO:0007669"/>
    <property type="project" value="TreeGrafter"/>
</dbReference>
<comment type="catalytic activity">
    <reaction evidence="7">
        <text>(6S)-5-methyl-5,6,7,8-tetrahydrofolate + NAD(+) = (6R)-5,10-methylene-5,6,7,8-tetrahydrofolate + NADH + H(+)</text>
        <dbReference type="Rhea" id="RHEA:19821"/>
        <dbReference type="ChEBI" id="CHEBI:15378"/>
        <dbReference type="ChEBI" id="CHEBI:15636"/>
        <dbReference type="ChEBI" id="CHEBI:18608"/>
        <dbReference type="ChEBI" id="CHEBI:57540"/>
        <dbReference type="ChEBI" id="CHEBI:57945"/>
        <dbReference type="EC" id="1.5.1.54"/>
    </reaction>
    <physiologicalReaction direction="right-to-left" evidence="7">
        <dbReference type="Rhea" id="RHEA:19823"/>
    </physiologicalReaction>
</comment>
<evidence type="ECO:0000256" key="2">
    <source>
        <dbReference type="ARBA" id="ARBA00004777"/>
    </source>
</evidence>
<evidence type="ECO:0000313" key="9">
    <source>
        <dbReference type="EMBL" id="ORI97232.1"/>
    </source>
</evidence>
<dbReference type="GO" id="GO:0035999">
    <property type="term" value="P:tetrahydrofolate interconversion"/>
    <property type="evidence" value="ECO:0007669"/>
    <property type="project" value="UniProtKB-UniPathway"/>
</dbReference>
<evidence type="ECO:0000256" key="8">
    <source>
        <dbReference type="RuleBase" id="RU003862"/>
    </source>
</evidence>
<proteinExistence type="inferred from homology"/>
<comment type="similarity">
    <text evidence="3 8">Belongs to the methylenetetrahydrofolate reductase family.</text>
</comment>
<keyword evidence="6 8" id="KW-0560">Oxidoreductase</keyword>
<evidence type="ECO:0000256" key="7">
    <source>
        <dbReference type="ARBA" id="ARBA00048628"/>
    </source>
</evidence>